<organism evidence="3 4">
    <name type="scientific">Diploscapter pachys</name>
    <dbReference type="NCBI Taxonomy" id="2018661"/>
    <lineage>
        <taxon>Eukaryota</taxon>
        <taxon>Metazoa</taxon>
        <taxon>Ecdysozoa</taxon>
        <taxon>Nematoda</taxon>
        <taxon>Chromadorea</taxon>
        <taxon>Rhabditida</taxon>
        <taxon>Rhabditina</taxon>
        <taxon>Rhabditomorpha</taxon>
        <taxon>Rhabditoidea</taxon>
        <taxon>Rhabditidae</taxon>
        <taxon>Diploscapter</taxon>
    </lineage>
</organism>
<comment type="similarity">
    <text evidence="1">Belongs to the ATP-dependent AMP-binding enzyme family.</text>
</comment>
<dbReference type="InterPro" id="IPR045851">
    <property type="entry name" value="AMP-bd_C_sf"/>
</dbReference>
<comment type="caution">
    <text evidence="3">The sequence shown here is derived from an EMBL/GenBank/DDBJ whole genome shotgun (WGS) entry which is preliminary data.</text>
</comment>
<evidence type="ECO:0000259" key="2">
    <source>
        <dbReference type="Pfam" id="PF13193"/>
    </source>
</evidence>
<dbReference type="PANTHER" id="PTHR43201:SF8">
    <property type="entry name" value="ACYL-COA SYNTHETASE FAMILY MEMBER 3"/>
    <property type="match status" value="1"/>
</dbReference>
<dbReference type="GO" id="GO:0006631">
    <property type="term" value="P:fatty acid metabolic process"/>
    <property type="evidence" value="ECO:0007669"/>
    <property type="project" value="TreeGrafter"/>
</dbReference>
<proteinExistence type="inferred from homology"/>
<sequence length="195" mass="22080">MDPKGRIVGSVGKAIRGTKIRIDAETSNIEIKSDSLFGGYWKNPEKTREDFTDDGYFITGDMGEIDDAGYLRILGRSKDLVISGGLNVYPKELEDQIDKMEEIAESAVIGIPHDDFGEAVVAVVCLKENKYDDKSLQQMEDKILHRLGLTNARYKVPKRVFFLHALPRNSMAKIQKNVLRLQFKEAFLEGDRKKK</sequence>
<dbReference type="GO" id="GO:0031956">
    <property type="term" value="F:medium-chain fatty acid-CoA ligase activity"/>
    <property type="evidence" value="ECO:0007669"/>
    <property type="project" value="TreeGrafter"/>
</dbReference>
<dbReference type="OrthoDB" id="2962993at2759"/>
<reference evidence="3 4" key="1">
    <citation type="journal article" date="2017" name="Curr. Biol.">
        <title>Genome architecture and evolution of a unichromosomal asexual nematode.</title>
        <authorList>
            <person name="Fradin H."/>
            <person name="Zegar C."/>
            <person name="Gutwein M."/>
            <person name="Lucas J."/>
            <person name="Kovtun M."/>
            <person name="Corcoran D."/>
            <person name="Baugh L.R."/>
            <person name="Kiontke K."/>
            <person name="Gunsalus K."/>
            <person name="Fitch D.H."/>
            <person name="Piano F."/>
        </authorList>
    </citation>
    <scope>NUCLEOTIDE SEQUENCE [LARGE SCALE GENOMIC DNA]</scope>
    <source>
        <strain evidence="3">PF1309</strain>
    </source>
</reference>
<keyword evidence="4" id="KW-1185">Reference proteome</keyword>
<dbReference type="EMBL" id="LIAE01010290">
    <property type="protein sequence ID" value="PAV63948.1"/>
    <property type="molecule type" value="Genomic_DNA"/>
</dbReference>
<dbReference type="AlphaFoldDB" id="A0A2A2JQG0"/>
<dbReference type="SUPFAM" id="SSF56801">
    <property type="entry name" value="Acetyl-CoA synthetase-like"/>
    <property type="match status" value="1"/>
</dbReference>
<evidence type="ECO:0000256" key="1">
    <source>
        <dbReference type="ARBA" id="ARBA00006432"/>
    </source>
</evidence>
<dbReference type="Proteomes" id="UP000218231">
    <property type="component" value="Unassembled WGS sequence"/>
</dbReference>
<gene>
    <name evidence="3" type="ORF">WR25_18781</name>
</gene>
<dbReference type="PANTHER" id="PTHR43201">
    <property type="entry name" value="ACYL-COA SYNTHETASE"/>
    <property type="match status" value="1"/>
</dbReference>
<accession>A0A2A2JQG0</accession>
<feature type="domain" description="AMP-binding enzyme C-terminal" evidence="2">
    <location>
        <begin position="92"/>
        <end position="172"/>
    </location>
</feature>
<dbReference type="InterPro" id="IPR042099">
    <property type="entry name" value="ANL_N_sf"/>
</dbReference>
<evidence type="ECO:0000313" key="3">
    <source>
        <dbReference type="EMBL" id="PAV63948.1"/>
    </source>
</evidence>
<dbReference type="STRING" id="2018661.A0A2A2JQG0"/>
<protein>
    <recommendedName>
        <fullName evidence="2">AMP-binding enzyme C-terminal domain-containing protein</fullName>
    </recommendedName>
</protein>
<dbReference type="Pfam" id="PF13193">
    <property type="entry name" value="AMP-binding_C"/>
    <property type="match status" value="1"/>
</dbReference>
<name>A0A2A2JQG0_9BILA</name>
<dbReference type="Gene3D" id="3.30.300.30">
    <property type="match status" value="1"/>
</dbReference>
<dbReference type="InterPro" id="IPR025110">
    <property type="entry name" value="AMP-bd_C"/>
</dbReference>
<dbReference type="Gene3D" id="3.40.50.12780">
    <property type="entry name" value="N-terminal domain of ligase-like"/>
    <property type="match status" value="1"/>
</dbReference>
<evidence type="ECO:0000313" key="4">
    <source>
        <dbReference type="Proteomes" id="UP000218231"/>
    </source>
</evidence>